<dbReference type="SMART" id="SM00354">
    <property type="entry name" value="HTH_LACI"/>
    <property type="match status" value="1"/>
</dbReference>
<keyword evidence="2" id="KW-0805">Transcription regulation</keyword>
<dbReference type="Proteomes" id="UP000551563">
    <property type="component" value="Unassembled WGS sequence"/>
</dbReference>
<dbReference type="Gene3D" id="3.40.50.2300">
    <property type="match status" value="2"/>
</dbReference>
<dbReference type="InterPro" id="IPR010982">
    <property type="entry name" value="Lambda_DNA-bd_dom_sf"/>
</dbReference>
<gene>
    <name evidence="6" type="ORF">GXX48_15825</name>
</gene>
<organism evidence="6 7">
    <name type="scientific">Brucella intermedia</name>
    <dbReference type="NCBI Taxonomy" id="94625"/>
    <lineage>
        <taxon>Bacteria</taxon>
        <taxon>Pseudomonadati</taxon>
        <taxon>Pseudomonadota</taxon>
        <taxon>Alphaproteobacteria</taxon>
        <taxon>Hyphomicrobiales</taxon>
        <taxon>Brucellaceae</taxon>
        <taxon>Brucella/Ochrobactrum group</taxon>
        <taxon>Brucella</taxon>
    </lineage>
</organism>
<dbReference type="PROSITE" id="PS50932">
    <property type="entry name" value="HTH_LACI_2"/>
    <property type="match status" value="1"/>
</dbReference>
<evidence type="ECO:0000256" key="1">
    <source>
        <dbReference type="ARBA" id="ARBA00022491"/>
    </source>
</evidence>
<feature type="domain" description="HTH lacI-type" evidence="5">
    <location>
        <begin position="7"/>
        <end position="64"/>
    </location>
</feature>
<proteinExistence type="predicted"/>
<dbReference type="InterPro" id="IPR000843">
    <property type="entry name" value="HTH_LacI"/>
</dbReference>
<dbReference type="SUPFAM" id="SSF53822">
    <property type="entry name" value="Periplasmic binding protein-like I"/>
    <property type="match status" value="1"/>
</dbReference>
<dbReference type="RefSeq" id="WP_100650380.1">
    <property type="nucleotide sequence ID" value="NZ_CP122439.1"/>
</dbReference>
<dbReference type="Gene3D" id="1.10.260.40">
    <property type="entry name" value="lambda repressor-like DNA-binding domains"/>
    <property type="match status" value="1"/>
</dbReference>
<dbReference type="GO" id="GO:0003700">
    <property type="term" value="F:DNA-binding transcription factor activity"/>
    <property type="evidence" value="ECO:0007669"/>
    <property type="project" value="TreeGrafter"/>
</dbReference>
<keyword evidence="3" id="KW-0238">DNA-binding</keyword>
<name>A0A7V6PDQ8_9HYPH</name>
<evidence type="ECO:0000256" key="4">
    <source>
        <dbReference type="ARBA" id="ARBA00023163"/>
    </source>
</evidence>
<dbReference type="InterPro" id="IPR028082">
    <property type="entry name" value="Peripla_BP_I"/>
</dbReference>
<dbReference type="GO" id="GO:0000976">
    <property type="term" value="F:transcription cis-regulatory region binding"/>
    <property type="evidence" value="ECO:0007669"/>
    <property type="project" value="TreeGrafter"/>
</dbReference>
<reference evidence="6 7" key="1">
    <citation type="journal article" date="2020" name="Biotechnol. Biofuels">
        <title>New insights from the biogas microbiome by comprehensive genome-resolved metagenomics of nearly 1600 species originating from multiple anaerobic digesters.</title>
        <authorList>
            <person name="Campanaro S."/>
            <person name="Treu L."/>
            <person name="Rodriguez-R L.M."/>
            <person name="Kovalovszki A."/>
            <person name="Ziels R.M."/>
            <person name="Maus I."/>
            <person name="Zhu X."/>
            <person name="Kougias P.G."/>
            <person name="Basile A."/>
            <person name="Luo G."/>
            <person name="Schluter A."/>
            <person name="Konstantinidis K.T."/>
            <person name="Angelidaki I."/>
        </authorList>
    </citation>
    <scope>NUCLEOTIDE SEQUENCE [LARGE SCALE GENOMIC DNA]</scope>
    <source>
        <strain evidence="6">AS04akNAM_66</strain>
    </source>
</reference>
<dbReference type="EMBL" id="DUMN01000447">
    <property type="protein sequence ID" value="HHV69099.1"/>
    <property type="molecule type" value="Genomic_DNA"/>
</dbReference>
<evidence type="ECO:0000256" key="2">
    <source>
        <dbReference type="ARBA" id="ARBA00023015"/>
    </source>
</evidence>
<accession>A0A7V6PDQ8</accession>
<evidence type="ECO:0000256" key="3">
    <source>
        <dbReference type="ARBA" id="ARBA00023125"/>
    </source>
</evidence>
<evidence type="ECO:0000313" key="7">
    <source>
        <dbReference type="Proteomes" id="UP000551563"/>
    </source>
</evidence>
<protein>
    <submittedName>
        <fullName evidence="6">LacI family transcriptional regulator</fullName>
    </submittedName>
</protein>
<evidence type="ECO:0000259" key="5">
    <source>
        <dbReference type="PROSITE" id="PS50932"/>
    </source>
</evidence>
<dbReference type="PANTHER" id="PTHR30146:SF148">
    <property type="entry name" value="HTH-TYPE TRANSCRIPTIONAL REPRESSOR PURR-RELATED"/>
    <property type="match status" value="1"/>
</dbReference>
<dbReference type="SUPFAM" id="SSF47413">
    <property type="entry name" value="lambda repressor-like DNA-binding domains"/>
    <property type="match status" value="1"/>
</dbReference>
<comment type="caution">
    <text evidence="6">The sequence shown here is derived from an EMBL/GenBank/DDBJ whole genome shotgun (WGS) entry which is preliminary data.</text>
</comment>
<dbReference type="Pfam" id="PF00356">
    <property type="entry name" value="LacI"/>
    <property type="match status" value="1"/>
</dbReference>
<keyword evidence="1" id="KW-0678">Repressor</keyword>
<evidence type="ECO:0000313" key="6">
    <source>
        <dbReference type="EMBL" id="HHV69099.1"/>
    </source>
</evidence>
<dbReference type="AlphaFoldDB" id="A0A7V6PDQ8"/>
<dbReference type="CDD" id="cd01392">
    <property type="entry name" value="HTH_LacI"/>
    <property type="match status" value="1"/>
</dbReference>
<sequence length="337" mass="37123">MSTPRKVTIYDISEKAGVSPSTVASVMNGSWENRRINKATADRVRVIARELGYTTNLQARGLRISNSGLIGMILPMLDNRYFSSMAASFEAVARSRNLVPVVASTLRDPQQERSTVETLIAHNIDALLIAGATDPDSVAELCEKAHLKHINVDLPGKRGASVISDNYDGARQLTRQIASRRSRRNDNSFYFIGGVDSDHNTRARVRGYEDELAALNLSVRDGTITTDGYDPENAASAIRAIYGELNGLPEALFVNSTSPFEGIVSFLKTLPVDEVRECSIGCFDWDPFIEVLHFPVVMARQNVQAMIERAFELLDEPAQTIDLPEMIPTELIIPRGA</sequence>
<dbReference type="InterPro" id="IPR025997">
    <property type="entry name" value="SBP_2_dom"/>
</dbReference>
<dbReference type="Pfam" id="PF13407">
    <property type="entry name" value="Peripla_BP_4"/>
    <property type="match status" value="1"/>
</dbReference>
<dbReference type="PANTHER" id="PTHR30146">
    <property type="entry name" value="LACI-RELATED TRANSCRIPTIONAL REPRESSOR"/>
    <property type="match status" value="1"/>
</dbReference>
<keyword evidence="4" id="KW-0804">Transcription</keyword>